<organism evidence="1 2">
    <name type="scientific">Paractinoplanes bogorensis</name>
    <dbReference type="NCBI Taxonomy" id="1610840"/>
    <lineage>
        <taxon>Bacteria</taxon>
        <taxon>Bacillati</taxon>
        <taxon>Actinomycetota</taxon>
        <taxon>Actinomycetes</taxon>
        <taxon>Micromonosporales</taxon>
        <taxon>Micromonosporaceae</taxon>
        <taxon>Paractinoplanes</taxon>
    </lineage>
</organism>
<sequence length="183" mass="19530">MLLTGCQETREKPQEQSESVVAGPLLGRTGASLTVSDAASRVRIVLANLPGLLYRITTPAGSGLTPVVTRRNGHVRAQLRPSGGDGPDEVRIVLNRAVRWDIRLPAGAGEQSLDLTRGRISRLLIGASGLIEVRLADPYGKVPLILTGGVGTLALTMPRDKSARDRYVLRTRAPVAILAIKRS</sequence>
<dbReference type="EMBL" id="JAHKKG010000007">
    <property type="protein sequence ID" value="MBU2666609.1"/>
    <property type="molecule type" value="Genomic_DNA"/>
</dbReference>
<protein>
    <recommendedName>
        <fullName evidence="3">AMIN domain-containing protein</fullName>
    </recommendedName>
</protein>
<dbReference type="Proteomes" id="UP001519654">
    <property type="component" value="Unassembled WGS sequence"/>
</dbReference>
<accession>A0ABS5YT26</accession>
<comment type="caution">
    <text evidence="1">The sequence shown here is derived from an EMBL/GenBank/DDBJ whole genome shotgun (WGS) entry which is preliminary data.</text>
</comment>
<keyword evidence="2" id="KW-1185">Reference proteome</keyword>
<gene>
    <name evidence="1" type="ORF">KOI35_24170</name>
</gene>
<evidence type="ECO:0000313" key="2">
    <source>
        <dbReference type="Proteomes" id="UP001519654"/>
    </source>
</evidence>
<reference evidence="1 2" key="1">
    <citation type="submission" date="2021-06" db="EMBL/GenBank/DDBJ databases">
        <title>Actinoplanes lichenicola sp. nov., and Actinoplanes ovalisporus sp. nov., isolated from lichen in Thailand.</title>
        <authorList>
            <person name="Saeng-In P."/>
            <person name="Kanchanasin P."/>
            <person name="Yuki M."/>
            <person name="Kudo T."/>
            <person name="Ohkuma M."/>
            <person name="Phongsopitanun W."/>
            <person name="Tanasupawat S."/>
        </authorList>
    </citation>
    <scope>NUCLEOTIDE SEQUENCE [LARGE SCALE GENOMIC DNA]</scope>
    <source>
        <strain evidence="1 2">NBRC 110975</strain>
    </source>
</reference>
<evidence type="ECO:0000313" key="1">
    <source>
        <dbReference type="EMBL" id="MBU2666609.1"/>
    </source>
</evidence>
<proteinExistence type="predicted"/>
<name>A0ABS5YT26_9ACTN</name>
<evidence type="ECO:0008006" key="3">
    <source>
        <dbReference type="Google" id="ProtNLM"/>
    </source>
</evidence>